<organism evidence="7 8">
    <name type="scientific">Exophiala mesophila</name>
    <name type="common">Black yeast-like fungus</name>
    <dbReference type="NCBI Taxonomy" id="212818"/>
    <lineage>
        <taxon>Eukaryota</taxon>
        <taxon>Fungi</taxon>
        <taxon>Dikarya</taxon>
        <taxon>Ascomycota</taxon>
        <taxon>Pezizomycotina</taxon>
        <taxon>Eurotiomycetes</taxon>
        <taxon>Chaetothyriomycetidae</taxon>
        <taxon>Chaetothyriales</taxon>
        <taxon>Herpotrichiellaceae</taxon>
        <taxon>Exophiala</taxon>
    </lineage>
</organism>
<dbReference type="OrthoDB" id="202672at2759"/>
<name>A0A0D1WWT9_EXOME</name>
<evidence type="ECO:0000256" key="2">
    <source>
        <dbReference type="ARBA" id="ARBA00022692"/>
    </source>
</evidence>
<evidence type="ECO:0000313" key="7">
    <source>
        <dbReference type="EMBL" id="KIV93860.1"/>
    </source>
</evidence>
<dbReference type="EMBL" id="KN847522">
    <property type="protein sequence ID" value="KIV93860.1"/>
    <property type="molecule type" value="Genomic_DNA"/>
</dbReference>
<evidence type="ECO:0000256" key="5">
    <source>
        <dbReference type="ARBA" id="ARBA00023136"/>
    </source>
</evidence>
<feature type="transmembrane region" description="Helical" evidence="6">
    <location>
        <begin position="101"/>
        <end position="123"/>
    </location>
</feature>
<evidence type="ECO:0000256" key="1">
    <source>
        <dbReference type="ARBA" id="ARBA00004477"/>
    </source>
</evidence>
<keyword evidence="5 6" id="KW-0472">Membrane</keyword>
<dbReference type="GO" id="GO:0005789">
    <property type="term" value="C:endoplasmic reticulum membrane"/>
    <property type="evidence" value="ECO:0007669"/>
    <property type="project" value="UniProtKB-SubCell"/>
</dbReference>
<dbReference type="InterPro" id="IPR024512">
    <property type="entry name" value="Ser_palmitoyltrfase_ssu-like"/>
</dbReference>
<dbReference type="Pfam" id="PF11779">
    <property type="entry name" value="SPT_ssu-like"/>
    <property type="match status" value="1"/>
</dbReference>
<keyword evidence="2 6" id="KW-0812">Transmembrane</keyword>
<dbReference type="VEuPathDB" id="FungiDB:PV10_05044"/>
<evidence type="ECO:0000256" key="4">
    <source>
        <dbReference type="ARBA" id="ARBA00022989"/>
    </source>
</evidence>
<keyword evidence="3" id="KW-0256">Endoplasmic reticulum</keyword>
<protein>
    <submittedName>
        <fullName evidence="7">Uncharacterized protein</fullName>
    </submittedName>
</protein>
<dbReference type="HOGENOM" id="CLU_1835202_0_0_1"/>
<reference evidence="7 8" key="1">
    <citation type="submission" date="2015-01" db="EMBL/GenBank/DDBJ databases">
        <title>The Genome Sequence of Exophiala mesophila CBS40295.</title>
        <authorList>
            <consortium name="The Broad Institute Genomics Platform"/>
            <person name="Cuomo C."/>
            <person name="de Hoog S."/>
            <person name="Gorbushina A."/>
            <person name="Stielow B."/>
            <person name="Teixiera M."/>
            <person name="Abouelleil A."/>
            <person name="Chapman S.B."/>
            <person name="Priest M."/>
            <person name="Young S.K."/>
            <person name="Wortman J."/>
            <person name="Nusbaum C."/>
            <person name="Birren B."/>
        </authorList>
    </citation>
    <scope>NUCLEOTIDE SEQUENCE [LARGE SCALE GENOMIC DNA]</scope>
    <source>
        <strain evidence="7 8">CBS 40295</strain>
    </source>
</reference>
<comment type="subcellular location">
    <subcellularLocation>
        <location evidence="1">Endoplasmic reticulum membrane</location>
        <topology evidence="1">Multi-pass membrane protein</topology>
    </subcellularLocation>
</comment>
<gene>
    <name evidence="7" type="ORF">PV10_05044</name>
</gene>
<dbReference type="RefSeq" id="XP_016225434.1">
    <property type="nucleotide sequence ID" value="XM_016369646.1"/>
</dbReference>
<accession>A0A0D1WWT9</accession>
<dbReference type="AlphaFoldDB" id="A0A0D1WWT9"/>
<keyword evidence="4 6" id="KW-1133">Transmembrane helix</keyword>
<dbReference type="STRING" id="212818.A0A0D1WWT9"/>
<dbReference type="GeneID" id="27322889"/>
<evidence type="ECO:0000313" key="8">
    <source>
        <dbReference type="Proteomes" id="UP000054302"/>
    </source>
</evidence>
<evidence type="ECO:0000256" key="3">
    <source>
        <dbReference type="ARBA" id="ARBA00022824"/>
    </source>
</evidence>
<evidence type="ECO:0000256" key="6">
    <source>
        <dbReference type="SAM" id="Phobius"/>
    </source>
</evidence>
<keyword evidence="8" id="KW-1185">Reference proteome</keyword>
<proteinExistence type="predicted"/>
<sequence length="159" mass="17977">MIHQSRMIPSTPPTMATNFYSSSVEPFPLFIDSAPPNSANYFSSPIAMAAIQLLAAKSPHPPNRSRLSISIPPRITNYVRLRYYQYEVTFGLYMLTRREKLIFNTMLLSILAAILYTLCWGLQDFLISCLCKLIYYVYGSFSNAPEICSQQGLTNLNAT</sequence>
<dbReference type="Proteomes" id="UP000054302">
    <property type="component" value="Unassembled WGS sequence"/>
</dbReference>
<dbReference type="OMA" id="RTYPYAP"/>